<keyword evidence="8" id="KW-0130">Cell adhesion</keyword>
<feature type="domain" description="Cadherin" evidence="16">
    <location>
        <begin position="843"/>
        <end position="947"/>
    </location>
</feature>
<keyword evidence="7 15" id="KW-0106">Calcium</keyword>
<dbReference type="FunFam" id="2.60.40.60:FF:000156">
    <property type="entry name" value="cadherin-23 isoform X1"/>
    <property type="match status" value="1"/>
</dbReference>
<dbReference type="GO" id="GO:0016342">
    <property type="term" value="C:catenin complex"/>
    <property type="evidence" value="ECO:0007669"/>
    <property type="project" value="TreeGrafter"/>
</dbReference>
<dbReference type="InterPro" id="IPR039808">
    <property type="entry name" value="Cadherin"/>
</dbReference>
<dbReference type="SUPFAM" id="SSF49313">
    <property type="entry name" value="Cadherin-like"/>
    <property type="match status" value="10"/>
</dbReference>
<evidence type="ECO:0000256" key="10">
    <source>
        <dbReference type="ARBA" id="ARBA00023136"/>
    </source>
</evidence>
<dbReference type="SMART" id="SM00112">
    <property type="entry name" value="CA"/>
    <property type="match status" value="9"/>
</dbReference>
<evidence type="ECO:0000256" key="13">
    <source>
        <dbReference type="ARBA" id="ARBA00069624"/>
    </source>
</evidence>
<keyword evidence="4" id="KW-0732">Signal</keyword>
<feature type="domain" description="Cadherin" evidence="16">
    <location>
        <begin position="301"/>
        <end position="412"/>
    </location>
</feature>
<accession>A0A8T2IY53</accession>
<feature type="domain" description="Cadherin" evidence="16">
    <location>
        <begin position="413"/>
        <end position="513"/>
    </location>
</feature>
<feature type="domain" description="Cadherin" evidence="16">
    <location>
        <begin position="514"/>
        <end position="623"/>
    </location>
</feature>
<evidence type="ECO:0000256" key="8">
    <source>
        <dbReference type="ARBA" id="ARBA00022889"/>
    </source>
</evidence>
<feature type="non-terminal residue" evidence="17">
    <location>
        <position position="1"/>
    </location>
</feature>
<evidence type="ECO:0000259" key="16">
    <source>
        <dbReference type="PROSITE" id="PS50268"/>
    </source>
</evidence>
<evidence type="ECO:0000256" key="11">
    <source>
        <dbReference type="ARBA" id="ARBA00023180"/>
    </source>
</evidence>
<feature type="non-terminal residue" evidence="17">
    <location>
        <position position="988"/>
    </location>
</feature>
<name>A0A8T2IY53_9PIPI</name>
<dbReference type="PROSITE" id="PS50268">
    <property type="entry name" value="CADHERIN_2"/>
    <property type="match status" value="9"/>
</dbReference>
<dbReference type="GO" id="GO:0007605">
    <property type="term" value="P:sensory perception of sound"/>
    <property type="evidence" value="ECO:0007669"/>
    <property type="project" value="UniProtKB-KW"/>
</dbReference>
<dbReference type="GO" id="GO:0005509">
    <property type="term" value="F:calcium ion binding"/>
    <property type="evidence" value="ECO:0007669"/>
    <property type="project" value="UniProtKB-UniRule"/>
</dbReference>
<gene>
    <name evidence="17" type="ORF">GDO86_013142</name>
</gene>
<sequence>TGTSVTQLLARDLDNDKLVFGISGDEARFFAVESETGVVWLRQPLDRETKSEFTVEFSVSDSQGVIKSKVNIQVGDVNDNAPTFHNQPYAVRIPENTPVATPIFIVNATDPDLGTGGSVLYSIQPASSFFAIDKIRGTVTVLSLLDYEITQAYQLQVNATDQDRTKPLSTLANLAITITDIQDMDPIFTNLPYSTNIYENSAPGTLVRWITAIDQDKGRPRGIGYTIVSGNTNSIFALDYISGALTLSGQLDRENPLYTAGFILTVKGTELLDDRSPSDATVTTTFNILVIDVNDNAPQFNSSEYSVAITELAQVGFALPLYIQVQDKDEVSGMNSAFDVYLVGNNSNHFIISPTSVQGRADIRVRVAVPLDFETISRYEFSLFANESVLDHVGYSRVKINLINENDNRPIFSQALYNISLNETVTVGTTILRVQATDGDIGSFGKVSYFFSDEPDRFLIDQDTGVITVIARLDFETTQRYTLTVIARDGGGEETTGRVRINVLDVNDNFPIFQKESYLGAIRENEPSVVSVIKLRATDEDSAPNNQITYSILQASAFQSYFAISISEGYGVITVTRPLDYEQISNGVIYLTVMAKDSGVPSLNSTVPVTIEVFDENDNPPTFSRSSYIITVMENIIAGATVLFLNATDLDRSREYGQESIIYSLEGSPQFRINARSGEITTTTLLDREAKSEYILIIRAVDGGVGSNQKIGIATVNITLLDINDNAPQWKDEPYLINLVEMAPPDSDVTTVVAVDPDLAENGTLVYSINPANKFYTLNSTTGKIRTTGVVLDRENPNTAEAEMMRRIIISVTDRGSPPLRATSSATVFVNLLDLNDNDPTFQNLPFIAEILEGTATGSSVFQVVAIDLDEGLNGQVTYRMQVGMPRMDFIINSTSGLITSTAVLDREKIAEYNLRVVASDAGTPSKSSTSTLTVRVLDVNDESPTFFPTLYNVSLAENVPRDYTVARLNCTDADTGLNAELSYFITG</sequence>
<evidence type="ECO:0000256" key="4">
    <source>
        <dbReference type="ARBA" id="ARBA00022729"/>
    </source>
</evidence>
<dbReference type="InterPro" id="IPR002126">
    <property type="entry name" value="Cadherin-like_dom"/>
</dbReference>
<dbReference type="FunFam" id="2.60.40.60:FF:000098">
    <property type="entry name" value="cadherin-23 isoform X1"/>
    <property type="match status" value="1"/>
</dbReference>
<dbReference type="FunFam" id="2.60.40.60:FF:000020">
    <property type="entry name" value="Dachsous cadherin-related 1b"/>
    <property type="match status" value="1"/>
</dbReference>
<feature type="domain" description="Cadherin" evidence="16">
    <location>
        <begin position="624"/>
        <end position="730"/>
    </location>
</feature>
<proteinExistence type="predicted"/>
<dbReference type="FunFam" id="2.60.40.60:FF:000155">
    <property type="entry name" value="cadherin-23 isoform X1"/>
    <property type="match status" value="1"/>
</dbReference>
<feature type="domain" description="Cadherin" evidence="16">
    <location>
        <begin position="731"/>
        <end position="842"/>
    </location>
</feature>
<keyword evidence="2" id="KW-1003">Cell membrane</keyword>
<dbReference type="Proteomes" id="UP000812440">
    <property type="component" value="Chromosome 7"/>
</dbReference>
<evidence type="ECO:0000313" key="18">
    <source>
        <dbReference type="Proteomes" id="UP000812440"/>
    </source>
</evidence>
<dbReference type="OrthoDB" id="9990384at2759"/>
<comment type="function">
    <text evidence="12">Cadherins are calcium-dependent cell adhesion proteins. They preferentially interact with themselves in a homophilic manner in connecting cells. CDH23 is required for establishing and/or maintaining the proper organization of the stereocilia bundle of hair cells in the cochlea and the vestibule during late embryonic/early postnatal development. It is part of the functional network formed by USH1C, USH1G, CDH23 and MYO7A that mediates mechanotransduction in cochlear hair cells. Required for normal hearing.</text>
</comment>
<feature type="domain" description="Cadherin" evidence="16">
    <location>
        <begin position="189"/>
        <end position="300"/>
    </location>
</feature>
<comment type="caution">
    <text evidence="17">The sequence shown here is derived from an EMBL/GenBank/DDBJ whole genome shotgun (WGS) entry which is preliminary data.</text>
</comment>
<evidence type="ECO:0000256" key="3">
    <source>
        <dbReference type="ARBA" id="ARBA00022692"/>
    </source>
</evidence>
<dbReference type="FunFam" id="2.60.40.60:FF:000060">
    <property type="entry name" value="Putative cadherin-23"/>
    <property type="match status" value="1"/>
</dbReference>
<keyword evidence="5" id="KW-0677">Repeat</keyword>
<dbReference type="PRINTS" id="PR00205">
    <property type="entry name" value="CADHERIN"/>
</dbReference>
<feature type="domain" description="Cadherin" evidence="16">
    <location>
        <begin position="85"/>
        <end position="188"/>
    </location>
</feature>
<evidence type="ECO:0000256" key="5">
    <source>
        <dbReference type="ARBA" id="ARBA00022737"/>
    </source>
</evidence>
<keyword evidence="11" id="KW-0325">Glycoprotein</keyword>
<evidence type="ECO:0000256" key="2">
    <source>
        <dbReference type="ARBA" id="ARBA00022475"/>
    </source>
</evidence>
<dbReference type="Gene3D" id="2.60.40.60">
    <property type="entry name" value="Cadherins"/>
    <property type="match status" value="10"/>
</dbReference>
<evidence type="ECO:0000256" key="12">
    <source>
        <dbReference type="ARBA" id="ARBA00057485"/>
    </source>
</evidence>
<dbReference type="Pfam" id="PF00028">
    <property type="entry name" value="Cadherin"/>
    <property type="match status" value="8"/>
</dbReference>
<keyword evidence="3" id="KW-0812">Transmembrane</keyword>
<reference evidence="17" key="1">
    <citation type="thesis" date="2020" institute="ProQuest LLC" country="789 East Eisenhower Parkway, Ann Arbor, MI, USA">
        <title>Comparative Genomics and Chromosome Evolution.</title>
        <authorList>
            <person name="Mudd A.B."/>
        </authorList>
    </citation>
    <scope>NUCLEOTIDE SEQUENCE</scope>
    <source>
        <strain evidence="17">Female2</strain>
        <tissue evidence="17">Blood</tissue>
    </source>
</reference>
<dbReference type="EMBL" id="JAACNH010000008">
    <property type="protein sequence ID" value="KAG8435066.1"/>
    <property type="molecule type" value="Genomic_DNA"/>
</dbReference>
<evidence type="ECO:0000313" key="17">
    <source>
        <dbReference type="EMBL" id="KAG8435066.1"/>
    </source>
</evidence>
<keyword evidence="10" id="KW-0472">Membrane</keyword>
<keyword evidence="9" id="KW-1133">Transmembrane helix</keyword>
<dbReference type="InterPro" id="IPR015919">
    <property type="entry name" value="Cadherin-like_sf"/>
</dbReference>
<protein>
    <recommendedName>
        <fullName evidence="13">Cadherin-23</fullName>
    </recommendedName>
    <alternativeName>
        <fullName evidence="14">Otocadherin</fullName>
    </alternativeName>
</protein>
<evidence type="ECO:0000256" key="6">
    <source>
        <dbReference type="ARBA" id="ARBA00022740"/>
    </source>
</evidence>
<dbReference type="FunFam" id="2.60.40.60:FF:000147">
    <property type="entry name" value="Cadherin 23"/>
    <property type="match status" value="1"/>
</dbReference>
<dbReference type="AlphaFoldDB" id="A0A8T2IY53"/>
<dbReference type="FunFam" id="2.60.40.60:FF:000807">
    <property type="entry name" value="Uncharacterized protein"/>
    <property type="match status" value="1"/>
</dbReference>
<dbReference type="PROSITE" id="PS00232">
    <property type="entry name" value="CADHERIN_1"/>
    <property type="match status" value="4"/>
</dbReference>
<dbReference type="FunFam" id="2.60.40.60:FF:000130">
    <property type="entry name" value="cadherin-23 isoform X1"/>
    <property type="match status" value="1"/>
</dbReference>
<evidence type="ECO:0000256" key="9">
    <source>
        <dbReference type="ARBA" id="ARBA00022989"/>
    </source>
</evidence>
<dbReference type="GO" id="GO:0045296">
    <property type="term" value="F:cadherin binding"/>
    <property type="evidence" value="ECO:0007669"/>
    <property type="project" value="TreeGrafter"/>
</dbReference>
<evidence type="ECO:0000256" key="1">
    <source>
        <dbReference type="ARBA" id="ARBA00004251"/>
    </source>
</evidence>
<dbReference type="PANTHER" id="PTHR24027">
    <property type="entry name" value="CADHERIN-23"/>
    <property type="match status" value="1"/>
</dbReference>
<dbReference type="CDD" id="cd11304">
    <property type="entry name" value="Cadherin_repeat"/>
    <property type="match status" value="10"/>
</dbReference>
<dbReference type="GO" id="GO:0031175">
    <property type="term" value="P:neuron projection development"/>
    <property type="evidence" value="ECO:0007669"/>
    <property type="project" value="TreeGrafter"/>
</dbReference>
<dbReference type="GO" id="GO:0008013">
    <property type="term" value="F:beta-catenin binding"/>
    <property type="evidence" value="ECO:0007669"/>
    <property type="project" value="TreeGrafter"/>
</dbReference>
<dbReference type="GO" id="GO:0007156">
    <property type="term" value="P:homophilic cell adhesion via plasma membrane adhesion molecules"/>
    <property type="evidence" value="ECO:0007669"/>
    <property type="project" value="InterPro"/>
</dbReference>
<organism evidence="17 18">
    <name type="scientific">Hymenochirus boettgeri</name>
    <name type="common">Congo dwarf clawed frog</name>
    <dbReference type="NCBI Taxonomy" id="247094"/>
    <lineage>
        <taxon>Eukaryota</taxon>
        <taxon>Metazoa</taxon>
        <taxon>Chordata</taxon>
        <taxon>Craniata</taxon>
        <taxon>Vertebrata</taxon>
        <taxon>Euteleostomi</taxon>
        <taxon>Amphibia</taxon>
        <taxon>Batrachia</taxon>
        <taxon>Anura</taxon>
        <taxon>Pipoidea</taxon>
        <taxon>Pipidae</taxon>
        <taxon>Pipinae</taxon>
        <taxon>Hymenochirus</taxon>
    </lineage>
</organism>
<dbReference type="GO" id="GO:0016477">
    <property type="term" value="P:cell migration"/>
    <property type="evidence" value="ECO:0007669"/>
    <property type="project" value="TreeGrafter"/>
</dbReference>
<evidence type="ECO:0000256" key="7">
    <source>
        <dbReference type="ARBA" id="ARBA00022837"/>
    </source>
</evidence>
<feature type="domain" description="Cadherin" evidence="16">
    <location>
        <begin position="2"/>
        <end position="84"/>
    </location>
</feature>
<dbReference type="PANTHER" id="PTHR24027:SF438">
    <property type="entry name" value="CADHERIN 23"/>
    <property type="match status" value="1"/>
</dbReference>
<keyword evidence="6" id="KW-1009">Hearing</keyword>
<dbReference type="InterPro" id="IPR020894">
    <property type="entry name" value="Cadherin_CS"/>
</dbReference>
<comment type="subcellular location">
    <subcellularLocation>
        <location evidence="1">Cell membrane</location>
        <topology evidence="1">Single-pass type I membrane protein</topology>
    </subcellularLocation>
</comment>
<keyword evidence="18" id="KW-1185">Reference proteome</keyword>
<evidence type="ECO:0000256" key="15">
    <source>
        <dbReference type="PROSITE-ProRule" id="PRU00043"/>
    </source>
</evidence>
<evidence type="ECO:0000256" key="14">
    <source>
        <dbReference type="ARBA" id="ARBA00081619"/>
    </source>
</evidence>